<dbReference type="PANTHER" id="PTHR20988">
    <property type="entry name" value="TRANSMEMBRANE PROTEIN 183A-RELATED"/>
    <property type="match status" value="1"/>
</dbReference>
<protein>
    <submittedName>
        <fullName evidence="7">GH21618</fullName>
    </submittedName>
</protein>
<dbReference type="AlphaFoldDB" id="B4J5B4"/>
<keyword evidence="3" id="KW-0812">Transmembrane</keyword>
<dbReference type="FunCoup" id="B4J5B4">
    <property type="interactions" value="125"/>
</dbReference>
<dbReference type="HOGENOM" id="CLU_886423_0_0_1"/>
<evidence type="ECO:0000313" key="7">
    <source>
        <dbReference type="EMBL" id="EDW01756.1"/>
    </source>
</evidence>
<dbReference type="SUPFAM" id="SSF81383">
    <property type="entry name" value="F-box domain"/>
    <property type="match status" value="1"/>
</dbReference>
<sequence length="319" mass="37237">MLDDETEKCIHQKLYRSRGKCAIFARQSDFRVELKTKSTATSIAAINENAASNNNNGICIGHDIWLHIAMHLDPEDVQAFALVCKQTARLVNSRAFWRNMYKRYCLAGSIKVWNLELPAELQLEAIRNCDAKALRSRVIQSLFHCYRPFSERIELGYKLDWLLQRKFVCCSQREFRRLWFVYYTLSNRARTCGHLAEMAADTDVVNDWETLAEDDGAPAQSYANRHDGVVLLIVVCRQFMPLPFQLLYNQQQSRFRLKATRELLCTDMRTTNLELDFVEDNSSSNGQISITVKYSHMENYKVLPWWHPDFKTHFACRSR</sequence>
<keyword evidence="5" id="KW-0472">Membrane</keyword>
<dbReference type="GO" id="GO:0016020">
    <property type="term" value="C:membrane"/>
    <property type="evidence" value="ECO:0007669"/>
    <property type="project" value="UniProtKB-SubCell"/>
</dbReference>
<name>B4J5B4_DROGR</name>
<dbReference type="EMBL" id="CH916367">
    <property type="protein sequence ID" value="EDW01756.1"/>
    <property type="molecule type" value="Genomic_DNA"/>
</dbReference>
<dbReference type="InterPro" id="IPR036047">
    <property type="entry name" value="F-box-like_dom_sf"/>
</dbReference>
<dbReference type="GO" id="GO:0019005">
    <property type="term" value="C:SCF ubiquitin ligase complex"/>
    <property type="evidence" value="ECO:0007669"/>
    <property type="project" value="EnsemblMetazoa"/>
</dbReference>
<dbReference type="PANTHER" id="PTHR20988:SF2">
    <property type="entry name" value="TRANSMEMBRANE PROTEIN 183A-RELATED"/>
    <property type="match status" value="1"/>
</dbReference>
<evidence type="ECO:0000256" key="5">
    <source>
        <dbReference type="ARBA" id="ARBA00023136"/>
    </source>
</evidence>
<dbReference type="InterPro" id="IPR001810">
    <property type="entry name" value="F-box_dom"/>
</dbReference>
<dbReference type="OMA" id="WIMCYKF"/>
<dbReference type="GO" id="GO:1990756">
    <property type="term" value="F:ubiquitin-like ligase-substrate adaptor activity"/>
    <property type="evidence" value="ECO:0007669"/>
    <property type="project" value="EnsemblMetazoa"/>
</dbReference>
<evidence type="ECO:0000256" key="3">
    <source>
        <dbReference type="ARBA" id="ARBA00022692"/>
    </source>
</evidence>
<proteinExistence type="inferred from homology"/>
<dbReference type="OrthoDB" id="5955317at2759"/>
<gene>
    <name evidence="7" type="primary">Dgri\GH21618</name>
    <name evidence="7" type="ORF">Dgri_GH21618</name>
</gene>
<dbReference type="STRING" id="7222.B4J5B4"/>
<dbReference type="Pfam" id="PF12937">
    <property type="entry name" value="F-box-like"/>
    <property type="match status" value="1"/>
</dbReference>
<dbReference type="GO" id="GO:0031647">
    <property type="term" value="P:regulation of protein stability"/>
    <property type="evidence" value="ECO:0007669"/>
    <property type="project" value="TreeGrafter"/>
</dbReference>
<dbReference type="KEGG" id="dgr:6560207"/>
<dbReference type="GO" id="GO:0031146">
    <property type="term" value="P:SCF-dependent proteasomal ubiquitin-dependent protein catabolic process"/>
    <property type="evidence" value="ECO:0007669"/>
    <property type="project" value="EnsemblMetazoa"/>
</dbReference>
<accession>B4J5B4</accession>
<comment type="subcellular location">
    <subcellularLocation>
        <location evidence="1">Membrane</location>
        <topology evidence="1">Single-pass membrane protein</topology>
    </subcellularLocation>
</comment>
<reference evidence="7 8" key="1">
    <citation type="journal article" date="2007" name="Nature">
        <title>Evolution of genes and genomes on the Drosophila phylogeny.</title>
        <authorList>
            <consortium name="Drosophila 12 Genomes Consortium"/>
            <person name="Clark A.G."/>
            <person name="Eisen M.B."/>
            <person name="Smith D.R."/>
            <person name="Bergman C.M."/>
            <person name="Oliver B."/>
            <person name="Markow T.A."/>
            <person name="Kaufman T.C."/>
            <person name="Kellis M."/>
            <person name="Gelbart W."/>
            <person name="Iyer V.N."/>
            <person name="Pollard D.A."/>
            <person name="Sackton T.B."/>
            <person name="Larracuente A.M."/>
            <person name="Singh N.D."/>
            <person name="Abad J.P."/>
            <person name="Abt D.N."/>
            <person name="Adryan B."/>
            <person name="Aguade M."/>
            <person name="Akashi H."/>
            <person name="Anderson W.W."/>
            <person name="Aquadro C.F."/>
            <person name="Ardell D.H."/>
            <person name="Arguello R."/>
            <person name="Artieri C.G."/>
            <person name="Barbash D.A."/>
            <person name="Barker D."/>
            <person name="Barsanti P."/>
            <person name="Batterham P."/>
            <person name="Batzoglou S."/>
            <person name="Begun D."/>
            <person name="Bhutkar A."/>
            <person name="Blanco E."/>
            <person name="Bosak S.A."/>
            <person name="Bradley R.K."/>
            <person name="Brand A.D."/>
            <person name="Brent M.R."/>
            <person name="Brooks A.N."/>
            <person name="Brown R.H."/>
            <person name="Butlin R.K."/>
            <person name="Caggese C."/>
            <person name="Calvi B.R."/>
            <person name="Bernardo de Carvalho A."/>
            <person name="Caspi A."/>
            <person name="Castrezana S."/>
            <person name="Celniker S.E."/>
            <person name="Chang J.L."/>
            <person name="Chapple C."/>
            <person name="Chatterji S."/>
            <person name="Chinwalla A."/>
            <person name="Civetta A."/>
            <person name="Clifton S.W."/>
            <person name="Comeron J.M."/>
            <person name="Costello J.C."/>
            <person name="Coyne J.A."/>
            <person name="Daub J."/>
            <person name="David R.G."/>
            <person name="Delcher A.L."/>
            <person name="Delehaunty K."/>
            <person name="Do C.B."/>
            <person name="Ebling H."/>
            <person name="Edwards K."/>
            <person name="Eickbush T."/>
            <person name="Evans J.D."/>
            <person name="Filipski A."/>
            <person name="Findeiss S."/>
            <person name="Freyhult E."/>
            <person name="Fulton L."/>
            <person name="Fulton R."/>
            <person name="Garcia A.C."/>
            <person name="Gardiner A."/>
            <person name="Garfield D.A."/>
            <person name="Garvin B.E."/>
            <person name="Gibson G."/>
            <person name="Gilbert D."/>
            <person name="Gnerre S."/>
            <person name="Godfrey J."/>
            <person name="Good R."/>
            <person name="Gotea V."/>
            <person name="Gravely B."/>
            <person name="Greenberg A.J."/>
            <person name="Griffiths-Jones S."/>
            <person name="Gross S."/>
            <person name="Guigo R."/>
            <person name="Gustafson E.A."/>
            <person name="Haerty W."/>
            <person name="Hahn M.W."/>
            <person name="Halligan D.L."/>
            <person name="Halpern A.L."/>
            <person name="Halter G.M."/>
            <person name="Han M.V."/>
            <person name="Heger A."/>
            <person name="Hillier L."/>
            <person name="Hinrichs A.S."/>
            <person name="Holmes I."/>
            <person name="Hoskins R.A."/>
            <person name="Hubisz M.J."/>
            <person name="Hultmark D."/>
            <person name="Huntley M.A."/>
            <person name="Jaffe D.B."/>
            <person name="Jagadeeshan S."/>
            <person name="Jeck W.R."/>
            <person name="Johnson J."/>
            <person name="Jones C.D."/>
            <person name="Jordan W.C."/>
            <person name="Karpen G.H."/>
            <person name="Kataoka E."/>
            <person name="Keightley P.D."/>
            <person name="Kheradpour P."/>
            <person name="Kirkness E.F."/>
            <person name="Koerich L.B."/>
            <person name="Kristiansen K."/>
            <person name="Kudrna D."/>
            <person name="Kulathinal R.J."/>
            <person name="Kumar S."/>
            <person name="Kwok R."/>
            <person name="Lander E."/>
            <person name="Langley C.H."/>
            <person name="Lapoint R."/>
            <person name="Lazzaro B.P."/>
            <person name="Lee S.J."/>
            <person name="Levesque L."/>
            <person name="Li R."/>
            <person name="Lin C.F."/>
            <person name="Lin M.F."/>
            <person name="Lindblad-Toh K."/>
            <person name="Llopart A."/>
            <person name="Long M."/>
            <person name="Low L."/>
            <person name="Lozovsky E."/>
            <person name="Lu J."/>
            <person name="Luo M."/>
            <person name="Machado C.A."/>
            <person name="Makalowski W."/>
            <person name="Marzo M."/>
            <person name="Matsuda M."/>
            <person name="Matzkin L."/>
            <person name="McAllister B."/>
            <person name="McBride C.S."/>
            <person name="McKernan B."/>
            <person name="McKernan K."/>
            <person name="Mendez-Lago M."/>
            <person name="Minx P."/>
            <person name="Mollenhauer M.U."/>
            <person name="Montooth K."/>
            <person name="Mount S.M."/>
            <person name="Mu X."/>
            <person name="Myers E."/>
            <person name="Negre B."/>
            <person name="Newfeld S."/>
            <person name="Nielsen R."/>
            <person name="Noor M.A."/>
            <person name="O'Grady P."/>
            <person name="Pachter L."/>
            <person name="Papaceit M."/>
            <person name="Parisi M.J."/>
            <person name="Parisi M."/>
            <person name="Parts L."/>
            <person name="Pedersen J.S."/>
            <person name="Pesole G."/>
            <person name="Phillippy A.M."/>
            <person name="Ponting C.P."/>
            <person name="Pop M."/>
            <person name="Porcelli D."/>
            <person name="Powell J.R."/>
            <person name="Prohaska S."/>
            <person name="Pruitt K."/>
            <person name="Puig M."/>
            <person name="Quesneville H."/>
            <person name="Ram K.R."/>
            <person name="Rand D."/>
            <person name="Rasmussen M.D."/>
            <person name="Reed L.K."/>
            <person name="Reenan R."/>
            <person name="Reily A."/>
            <person name="Remington K.A."/>
            <person name="Rieger T.T."/>
            <person name="Ritchie M.G."/>
            <person name="Robin C."/>
            <person name="Rogers Y.H."/>
            <person name="Rohde C."/>
            <person name="Rozas J."/>
            <person name="Rubenfield M.J."/>
            <person name="Ruiz A."/>
            <person name="Russo S."/>
            <person name="Salzberg S.L."/>
            <person name="Sanchez-Gracia A."/>
            <person name="Saranga D.J."/>
            <person name="Sato H."/>
            <person name="Schaeffer S.W."/>
            <person name="Schatz M.C."/>
            <person name="Schlenke T."/>
            <person name="Schwartz R."/>
            <person name="Segarra C."/>
            <person name="Singh R.S."/>
            <person name="Sirot L."/>
            <person name="Sirota M."/>
            <person name="Sisneros N.B."/>
            <person name="Smith C.D."/>
            <person name="Smith T.F."/>
            <person name="Spieth J."/>
            <person name="Stage D.E."/>
            <person name="Stark A."/>
            <person name="Stephan W."/>
            <person name="Strausberg R.L."/>
            <person name="Strempel S."/>
            <person name="Sturgill D."/>
            <person name="Sutton G."/>
            <person name="Sutton G.G."/>
            <person name="Tao W."/>
            <person name="Teichmann S."/>
            <person name="Tobari Y.N."/>
            <person name="Tomimura Y."/>
            <person name="Tsolas J.M."/>
            <person name="Valente V.L."/>
            <person name="Venter E."/>
            <person name="Venter J.C."/>
            <person name="Vicario S."/>
            <person name="Vieira F.G."/>
            <person name="Vilella A.J."/>
            <person name="Villasante A."/>
            <person name="Walenz B."/>
            <person name="Wang J."/>
            <person name="Wasserman M."/>
            <person name="Watts T."/>
            <person name="Wilson D."/>
            <person name="Wilson R.K."/>
            <person name="Wing R.A."/>
            <person name="Wolfner M.F."/>
            <person name="Wong A."/>
            <person name="Wong G.K."/>
            <person name="Wu C.I."/>
            <person name="Wu G."/>
            <person name="Yamamoto D."/>
            <person name="Yang H.P."/>
            <person name="Yang S.P."/>
            <person name="Yorke J.A."/>
            <person name="Yoshida K."/>
            <person name="Zdobnov E."/>
            <person name="Zhang P."/>
            <person name="Zhang Y."/>
            <person name="Zimin A.V."/>
            <person name="Baldwin J."/>
            <person name="Abdouelleil A."/>
            <person name="Abdulkadir J."/>
            <person name="Abebe A."/>
            <person name="Abera B."/>
            <person name="Abreu J."/>
            <person name="Acer S.C."/>
            <person name="Aftuck L."/>
            <person name="Alexander A."/>
            <person name="An P."/>
            <person name="Anderson E."/>
            <person name="Anderson S."/>
            <person name="Arachi H."/>
            <person name="Azer M."/>
            <person name="Bachantsang P."/>
            <person name="Barry A."/>
            <person name="Bayul T."/>
            <person name="Berlin A."/>
            <person name="Bessette D."/>
            <person name="Bloom T."/>
            <person name="Blye J."/>
            <person name="Boguslavskiy L."/>
            <person name="Bonnet C."/>
            <person name="Boukhgalter B."/>
            <person name="Bourzgui I."/>
            <person name="Brown A."/>
            <person name="Cahill P."/>
            <person name="Channer S."/>
            <person name="Cheshatsang Y."/>
            <person name="Chuda L."/>
            <person name="Citroen M."/>
            <person name="Collymore A."/>
            <person name="Cooke P."/>
            <person name="Costello M."/>
            <person name="D'Aco K."/>
            <person name="Daza R."/>
            <person name="De Haan G."/>
            <person name="DeGray S."/>
            <person name="DeMaso C."/>
            <person name="Dhargay N."/>
            <person name="Dooley K."/>
            <person name="Dooley E."/>
            <person name="Doricent M."/>
            <person name="Dorje P."/>
            <person name="Dorjee K."/>
            <person name="Dupes A."/>
            <person name="Elong R."/>
            <person name="Falk J."/>
            <person name="Farina A."/>
            <person name="Faro S."/>
            <person name="Ferguson D."/>
            <person name="Fisher S."/>
            <person name="Foley C.D."/>
            <person name="Franke A."/>
            <person name="Friedrich D."/>
            <person name="Gadbois L."/>
            <person name="Gearin G."/>
            <person name="Gearin C.R."/>
            <person name="Giannoukos G."/>
            <person name="Goode T."/>
            <person name="Graham J."/>
            <person name="Grandbois E."/>
            <person name="Grewal S."/>
            <person name="Gyaltsen K."/>
            <person name="Hafez N."/>
            <person name="Hagos B."/>
            <person name="Hall J."/>
            <person name="Henson C."/>
            <person name="Hollinger A."/>
            <person name="Honan T."/>
            <person name="Huard M.D."/>
            <person name="Hughes L."/>
            <person name="Hurhula B."/>
            <person name="Husby M.E."/>
            <person name="Kamat A."/>
            <person name="Kanga B."/>
            <person name="Kashin S."/>
            <person name="Khazanovich D."/>
            <person name="Kisner P."/>
            <person name="Lance K."/>
            <person name="Lara M."/>
            <person name="Lee W."/>
            <person name="Lennon N."/>
            <person name="Letendre F."/>
            <person name="LeVine R."/>
            <person name="Lipovsky A."/>
            <person name="Liu X."/>
            <person name="Liu J."/>
            <person name="Liu S."/>
            <person name="Lokyitsang T."/>
            <person name="Lokyitsang Y."/>
            <person name="Lubonja R."/>
            <person name="Lui A."/>
            <person name="MacDonald P."/>
            <person name="Magnisalis V."/>
            <person name="Maru K."/>
            <person name="Matthews C."/>
            <person name="McCusker W."/>
            <person name="McDonough S."/>
            <person name="Mehta T."/>
            <person name="Meldrim J."/>
            <person name="Meneus L."/>
            <person name="Mihai O."/>
            <person name="Mihalev A."/>
            <person name="Mihova T."/>
            <person name="Mittelman R."/>
            <person name="Mlenga V."/>
            <person name="Montmayeur A."/>
            <person name="Mulrain L."/>
            <person name="Navidi A."/>
            <person name="Naylor J."/>
            <person name="Negash T."/>
            <person name="Nguyen T."/>
            <person name="Nguyen N."/>
            <person name="Nicol R."/>
            <person name="Norbu C."/>
            <person name="Norbu N."/>
            <person name="Novod N."/>
            <person name="O'Neill B."/>
            <person name="Osman S."/>
            <person name="Markiewicz E."/>
            <person name="Oyono O.L."/>
            <person name="Patti C."/>
            <person name="Phunkhang P."/>
            <person name="Pierre F."/>
            <person name="Priest M."/>
            <person name="Raghuraman S."/>
            <person name="Rege F."/>
            <person name="Reyes R."/>
            <person name="Rise C."/>
            <person name="Rogov P."/>
            <person name="Ross K."/>
            <person name="Ryan E."/>
            <person name="Settipalli S."/>
            <person name="Shea T."/>
            <person name="Sherpa N."/>
            <person name="Shi L."/>
            <person name="Shih D."/>
            <person name="Sparrow T."/>
            <person name="Spaulding J."/>
            <person name="Stalker J."/>
            <person name="Stange-Thomann N."/>
            <person name="Stavropoulos S."/>
            <person name="Stone C."/>
            <person name="Strader C."/>
            <person name="Tesfaye S."/>
            <person name="Thomson T."/>
            <person name="Thoulutsang Y."/>
            <person name="Thoulutsang D."/>
            <person name="Topham K."/>
            <person name="Topping I."/>
            <person name="Tsamla T."/>
            <person name="Vassiliev H."/>
            <person name="Vo A."/>
            <person name="Wangchuk T."/>
            <person name="Wangdi T."/>
            <person name="Weiand M."/>
            <person name="Wilkinson J."/>
            <person name="Wilson A."/>
            <person name="Yadav S."/>
            <person name="Young G."/>
            <person name="Yu Q."/>
            <person name="Zembek L."/>
            <person name="Zhong D."/>
            <person name="Zimmer A."/>
            <person name="Zwirko Z."/>
            <person name="Jaffe D.B."/>
            <person name="Alvarez P."/>
            <person name="Brockman W."/>
            <person name="Butler J."/>
            <person name="Chin C."/>
            <person name="Gnerre S."/>
            <person name="Grabherr M."/>
            <person name="Kleber M."/>
            <person name="Mauceli E."/>
            <person name="MacCallum I."/>
        </authorList>
    </citation>
    <scope>NUCLEOTIDE SEQUENCE [LARGE SCALE GENOMIC DNA]</scope>
    <source>
        <strain evidence="8">Tucson 15287-2541.00</strain>
    </source>
</reference>
<dbReference type="InParanoid" id="B4J5B4"/>
<evidence type="ECO:0000313" key="8">
    <source>
        <dbReference type="Proteomes" id="UP000001070"/>
    </source>
</evidence>
<dbReference type="eggNOG" id="ENOG502QS4U">
    <property type="taxonomic scope" value="Eukaryota"/>
</dbReference>
<dbReference type="Gene3D" id="1.20.1280.50">
    <property type="match status" value="1"/>
</dbReference>
<dbReference type="PhylomeDB" id="B4J5B4"/>
<feature type="domain" description="F-box" evidence="6">
    <location>
        <begin position="62"/>
        <end position="102"/>
    </location>
</feature>
<dbReference type="InterPro" id="IPR026509">
    <property type="entry name" value="TMEM183"/>
</dbReference>
<evidence type="ECO:0000256" key="2">
    <source>
        <dbReference type="ARBA" id="ARBA00006744"/>
    </source>
</evidence>
<dbReference type="GO" id="GO:0009952">
    <property type="term" value="P:anterior/posterior pattern specification"/>
    <property type="evidence" value="ECO:0007669"/>
    <property type="project" value="EnsemblMetazoa"/>
</dbReference>
<evidence type="ECO:0000259" key="6">
    <source>
        <dbReference type="Pfam" id="PF12937"/>
    </source>
</evidence>
<dbReference type="Proteomes" id="UP000001070">
    <property type="component" value="Unassembled WGS sequence"/>
</dbReference>
<dbReference type="GO" id="GO:0035167">
    <property type="term" value="P:larval lymph gland hemopoiesis"/>
    <property type="evidence" value="ECO:0007669"/>
    <property type="project" value="EnsemblMetazoa"/>
</dbReference>
<keyword evidence="4" id="KW-1133">Transmembrane helix</keyword>
<organism evidence="8">
    <name type="scientific">Drosophila grimshawi</name>
    <name type="common">Hawaiian fruit fly</name>
    <name type="synonym">Idiomyia grimshawi</name>
    <dbReference type="NCBI Taxonomy" id="7222"/>
    <lineage>
        <taxon>Eukaryota</taxon>
        <taxon>Metazoa</taxon>
        <taxon>Ecdysozoa</taxon>
        <taxon>Arthropoda</taxon>
        <taxon>Hexapoda</taxon>
        <taxon>Insecta</taxon>
        <taxon>Pterygota</taxon>
        <taxon>Neoptera</taxon>
        <taxon>Endopterygota</taxon>
        <taxon>Diptera</taxon>
        <taxon>Brachycera</taxon>
        <taxon>Muscomorpha</taxon>
        <taxon>Ephydroidea</taxon>
        <taxon>Drosophilidae</taxon>
        <taxon>Drosophila</taxon>
        <taxon>Hawaiian Drosophila</taxon>
    </lineage>
</organism>
<keyword evidence="8" id="KW-1185">Reference proteome</keyword>
<evidence type="ECO:0000256" key="4">
    <source>
        <dbReference type="ARBA" id="ARBA00022989"/>
    </source>
</evidence>
<comment type="similarity">
    <text evidence="2">Belongs to the TMEM183 family.</text>
</comment>
<evidence type="ECO:0000256" key="1">
    <source>
        <dbReference type="ARBA" id="ARBA00004167"/>
    </source>
</evidence>